<dbReference type="RefSeq" id="WP_003294404.1">
    <property type="nucleotide sequence ID" value="NZ_KK020676.1"/>
</dbReference>
<dbReference type="HOGENOM" id="CLU_104226_0_0_6"/>
<dbReference type="Proteomes" id="UP000026923">
    <property type="component" value="Unassembled WGS sequence"/>
</dbReference>
<evidence type="ECO:0000313" key="2">
    <source>
        <dbReference type="Proteomes" id="UP000026923"/>
    </source>
</evidence>
<gene>
    <name evidence="1" type="ORF">B597_016465</name>
</gene>
<reference evidence="1 2" key="1">
    <citation type="journal article" date="2013" name="Genome Announc.">
        <title>Draft Genome of the Nitrogen-Fixing Bacterium Pseudomonas stutzeri Strain KOS6 Isolated from Industrial Hydrocarbon Sludge.</title>
        <authorList>
            <person name="Grigoryeva T.V."/>
            <person name="Laikov A.V."/>
            <person name="Naumova R.P."/>
            <person name="Manolov A.I."/>
            <person name="Larin A.K."/>
            <person name="Karpova I.Y."/>
            <person name="Semashko T.A."/>
            <person name="Alexeev D.G."/>
            <person name="Kostryukova E.S."/>
            <person name="Muller R."/>
            <person name="Govorun V.M."/>
        </authorList>
    </citation>
    <scope>NUCLEOTIDE SEQUENCE [LARGE SCALE GENOMIC DNA]</scope>
    <source>
        <strain evidence="1 2">KOS6</strain>
    </source>
</reference>
<comment type="caution">
    <text evidence="1">The sequence shown here is derived from an EMBL/GenBank/DDBJ whole genome shotgun (WGS) entry which is preliminary data.</text>
</comment>
<dbReference type="EMBL" id="AMCZ02000024">
    <property type="protein sequence ID" value="EWC40169.1"/>
    <property type="molecule type" value="Genomic_DNA"/>
</dbReference>
<evidence type="ECO:0000313" key="1">
    <source>
        <dbReference type="EMBL" id="EWC40169.1"/>
    </source>
</evidence>
<proteinExistence type="predicted"/>
<name>A0A061JPQ3_STUST</name>
<accession>A0A061JPQ3</accession>
<organism evidence="1 2">
    <name type="scientific">Stutzerimonas stutzeri KOS6</name>
    <dbReference type="NCBI Taxonomy" id="1218352"/>
    <lineage>
        <taxon>Bacteria</taxon>
        <taxon>Pseudomonadati</taxon>
        <taxon>Pseudomonadota</taxon>
        <taxon>Gammaproteobacteria</taxon>
        <taxon>Pseudomonadales</taxon>
        <taxon>Pseudomonadaceae</taxon>
        <taxon>Stutzerimonas</taxon>
    </lineage>
</organism>
<dbReference type="OrthoDB" id="9020461at2"/>
<protein>
    <submittedName>
        <fullName evidence="1">Uncharacterized protein</fullName>
    </submittedName>
</protein>
<sequence>MDDLFLLQDSRSNVGSRAMFWRLGGGYTSNLDEAEQFSREMAVRQYECRETDLPWPVNYVRALAEVGVDHQYIDDADAQAFDQADDQIYLAYERMWDGNDLYWIQSHGSSSSNLAEAGTWPATEAEEARAKGYQVWPKRYIDARSRTVVQSCKLDHKKALRSVGLKLPKIKRQRIRRHVTHCHGCGRFLSERQVYGDCPNCGVSNAP</sequence>
<dbReference type="AlphaFoldDB" id="A0A061JPQ3"/>
<dbReference type="eggNOG" id="ENOG5033CWG">
    <property type="taxonomic scope" value="Bacteria"/>
</dbReference>